<dbReference type="Pfam" id="PF18480">
    <property type="entry name" value="DUF5615"/>
    <property type="match status" value="1"/>
</dbReference>
<dbReference type="EMBL" id="BARS01012910">
    <property type="protein sequence ID" value="GAF91465.1"/>
    <property type="molecule type" value="Genomic_DNA"/>
</dbReference>
<gene>
    <name evidence="2" type="ORF">S01H1_22743</name>
</gene>
<comment type="caution">
    <text evidence="2">The sequence shown here is derived from an EMBL/GenBank/DDBJ whole genome shotgun (WGS) entry which is preliminary data.</text>
</comment>
<reference evidence="2" key="1">
    <citation type="journal article" date="2014" name="Front. Microbiol.">
        <title>High frequency of phylogenetically diverse reductive dehalogenase-homologous genes in deep subseafloor sedimentary metagenomes.</title>
        <authorList>
            <person name="Kawai M."/>
            <person name="Futagami T."/>
            <person name="Toyoda A."/>
            <person name="Takaki Y."/>
            <person name="Nishi S."/>
            <person name="Hori S."/>
            <person name="Arai W."/>
            <person name="Tsubouchi T."/>
            <person name="Morono Y."/>
            <person name="Uchiyama I."/>
            <person name="Ito T."/>
            <person name="Fujiyama A."/>
            <person name="Inagaki F."/>
            <person name="Takami H."/>
        </authorList>
    </citation>
    <scope>NUCLEOTIDE SEQUENCE</scope>
    <source>
        <strain evidence="2">Expedition CK06-06</strain>
    </source>
</reference>
<evidence type="ECO:0000313" key="2">
    <source>
        <dbReference type="EMBL" id="GAF91465.1"/>
    </source>
</evidence>
<dbReference type="InterPro" id="IPR041049">
    <property type="entry name" value="DUF5615"/>
</dbReference>
<proteinExistence type="predicted"/>
<accession>X0USR4</accession>
<protein>
    <recommendedName>
        <fullName evidence="1">DUF5615 domain-containing protein</fullName>
    </recommendedName>
</protein>
<feature type="domain" description="DUF5615" evidence="1">
    <location>
        <begin position="4"/>
        <end position="68"/>
    </location>
</feature>
<organism evidence="2">
    <name type="scientific">marine sediment metagenome</name>
    <dbReference type="NCBI Taxonomy" id="412755"/>
    <lineage>
        <taxon>unclassified sequences</taxon>
        <taxon>metagenomes</taxon>
        <taxon>ecological metagenomes</taxon>
    </lineage>
</organism>
<name>X0USR4_9ZZZZ</name>
<evidence type="ECO:0000259" key="1">
    <source>
        <dbReference type="Pfam" id="PF18480"/>
    </source>
</evidence>
<sequence>MAPKFYVDECVPLGTVTALRKKGVDAVWVGDVSHRGWNDPRHLVYAFENGYTIITENRNDYKLLHQLWTLLLQKNYIDVSHLGILTATKHIRPPSWVTFVQQLISAEETLTSAFFIWDDDTQVWEKF</sequence>
<dbReference type="AlphaFoldDB" id="X0USR4"/>